<dbReference type="Pfam" id="PF01497">
    <property type="entry name" value="Peripla_BP_2"/>
    <property type="match status" value="1"/>
</dbReference>
<feature type="non-terminal residue" evidence="4">
    <location>
        <position position="288"/>
    </location>
</feature>
<evidence type="ECO:0000256" key="1">
    <source>
        <dbReference type="ARBA" id="ARBA00008814"/>
    </source>
</evidence>
<comment type="caution">
    <text evidence="4">The sequence shown here is derived from an EMBL/GenBank/DDBJ whole genome shotgun (WGS) entry which is preliminary data.</text>
</comment>
<feature type="domain" description="Fe/B12 periplasmic-binding" evidence="3">
    <location>
        <begin position="83"/>
        <end position="288"/>
    </location>
</feature>
<proteinExistence type="inferred from homology"/>
<protein>
    <submittedName>
        <fullName evidence="4">ABC transporter substrate-binding protein</fullName>
    </submittedName>
</protein>
<feature type="region of interest" description="Disordered" evidence="2">
    <location>
        <begin position="46"/>
        <end position="67"/>
    </location>
</feature>
<sequence length="288" mass="30071">MTSASRPPAARLTASRPLMSVHRRSLLTAALATSALAWGGCSRSSSSDAAAPGGADPVDAADGYPRTIDTADGPLTLTQQASAVACLSSDVADVMLALVGPERMQVVPRTCTQPFHSVHAEAARTVEHVIEVTGVSDPEQILGFAPDLVMLTTRHERESDARAQLGEAGVPMLSITNDWDSPEVFAENVTLLGEVLGAEDAATALVADHRRRWDAVAEPVADRPDSERPVVGMIRTLGDNLWMTGPGTIGDTAVTAAGARTLAGELGLDKGIKLDVEQLVKVDPDGLV</sequence>
<dbReference type="PANTHER" id="PTHR30535">
    <property type="entry name" value="VITAMIN B12-BINDING PROTEIN"/>
    <property type="match status" value="1"/>
</dbReference>
<evidence type="ECO:0000256" key="2">
    <source>
        <dbReference type="SAM" id="MobiDB-lite"/>
    </source>
</evidence>
<gene>
    <name evidence="4" type="ORF">IAA98_10125</name>
</gene>
<accession>A0A9D1KNL8</accession>
<dbReference type="InterPro" id="IPR050902">
    <property type="entry name" value="ABC_Transporter_SBP"/>
</dbReference>
<reference evidence="4" key="2">
    <citation type="journal article" date="2021" name="PeerJ">
        <title>Extensive microbial diversity within the chicken gut microbiome revealed by metagenomics and culture.</title>
        <authorList>
            <person name="Gilroy R."/>
            <person name="Ravi A."/>
            <person name="Getino M."/>
            <person name="Pursley I."/>
            <person name="Horton D.L."/>
            <person name="Alikhan N.F."/>
            <person name="Baker D."/>
            <person name="Gharbi K."/>
            <person name="Hall N."/>
            <person name="Watson M."/>
            <person name="Adriaenssens E.M."/>
            <person name="Foster-Nyarko E."/>
            <person name="Jarju S."/>
            <person name="Secka A."/>
            <person name="Antonio M."/>
            <person name="Oren A."/>
            <person name="Chaudhuri R.R."/>
            <person name="La Ragione R."/>
            <person name="Hildebrand F."/>
            <person name="Pallen M.J."/>
        </authorList>
    </citation>
    <scope>NUCLEOTIDE SEQUENCE</scope>
    <source>
        <strain evidence="4">ChiGjej1B1-24693</strain>
    </source>
</reference>
<dbReference type="PANTHER" id="PTHR30535:SF34">
    <property type="entry name" value="MOLYBDATE-BINDING PROTEIN MOLA"/>
    <property type="match status" value="1"/>
</dbReference>
<dbReference type="EMBL" id="DVLP01000302">
    <property type="protein sequence ID" value="HIT75932.1"/>
    <property type="molecule type" value="Genomic_DNA"/>
</dbReference>
<name>A0A9D1KNL8_9ACTN</name>
<dbReference type="InterPro" id="IPR006311">
    <property type="entry name" value="TAT_signal"/>
</dbReference>
<comment type="similarity">
    <text evidence="1">Belongs to the bacterial solute-binding protein 8 family.</text>
</comment>
<dbReference type="PROSITE" id="PS50983">
    <property type="entry name" value="FE_B12_PBP"/>
    <property type="match status" value="1"/>
</dbReference>
<evidence type="ECO:0000259" key="3">
    <source>
        <dbReference type="PROSITE" id="PS50983"/>
    </source>
</evidence>
<dbReference type="PROSITE" id="PS51318">
    <property type="entry name" value="TAT"/>
    <property type="match status" value="1"/>
</dbReference>
<dbReference type="GO" id="GO:0071281">
    <property type="term" value="P:cellular response to iron ion"/>
    <property type="evidence" value="ECO:0007669"/>
    <property type="project" value="TreeGrafter"/>
</dbReference>
<dbReference type="InterPro" id="IPR002491">
    <property type="entry name" value="ABC_transptr_periplasmic_BD"/>
</dbReference>
<dbReference type="Proteomes" id="UP000886842">
    <property type="component" value="Unassembled WGS sequence"/>
</dbReference>
<dbReference type="SUPFAM" id="SSF53807">
    <property type="entry name" value="Helical backbone' metal receptor"/>
    <property type="match status" value="1"/>
</dbReference>
<evidence type="ECO:0000313" key="4">
    <source>
        <dbReference type="EMBL" id="HIT75932.1"/>
    </source>
</evidence>
<feature type="compositionally biased region" description="Low complexity" evidence="2">
    <location>
        <begin position="46"/>
        <end position="63"/>
    </location>
</feature>
<organism evidence="4 5">
    <name type="scientific">Candidatus Avipropionibacterium avicola</name>
    <dbReference type="NCBI Taxonomy" id="2840701"/>
    <lineage>
        <taxon>Bacteria</taxon>
        <taxon>Bacillati</taxon>
        <taxon>Actinomycetota</taxon>
        <taxon>Actinomycetes</taxon>
        <taxon>Propionibacteriales</taxon>
        <taxon>Propionibacteriaceae</taxon>
        <taxon>Propionibacteriaceae incertae sedis</taxon>
        <taxon>Candidatus Avipropionibacterium</taxon>
    </lineage>
</organism>
<evidence type="ECO:0000313" key="5">
    <source>
        <dbReference type="Proteomes" id="UP000886842"/>
    </source>
</evidence>
<dbReference type="AlphaFoldDB" id="A0A9D1KNL8"/>
<reference evidence="4" key="1">
    <citation type="submission" date="2020-10" db="EMBL/GenBank/DDBJ databases">
        <authorList>
            <person name="Gilroy R."/>
        </authorList>
    </citation>
    <scope>NUCLEOTIDE SEQUENCE</scope>
    <source>
        <strain evidence="4">ChiGjej1B1-24693</strain>
    </source>
</reference>
<dbReference type="Gene3D" id="3.40.50.1980">
    <property type="entry name" value="Nitrogenase molybdenum iron protein domain"/>
    <property type="match status" value="2"/>
</dbReference>